<keyword evidence="6" id="KW-0233">DNA recombination</keyword>
<evidence type="ECO:0000313" key="14">
    <source>
        <dbReference type="EMBL" id="RED89475.1"/>
    </source>
</evidence>
<evidence type="ECO:0000313" key="15">
    <source>
        <dbReference type="Proteomes" id="UP000256977"/>
    </source>
</evidence>
<dbReference type="Gene3D" id="1.10.150.130">
    <property type="match status" value="1"/>
</dbReference>
<dbReference type="InterPro" id="IPR002104">
    <property type="entry name" value="Integrase_catalytic"/>
</dbReference>
<sequence length="706" mass="77838">MELRNLLSAYLLYLREERGVSDGTAQSYSSDLSDFLDSLDKRGVNHETQLRPLHLTAYTNEMRAQGKSAATIARRISALRSFCKYLVLRRVVDVDLTIQLEAPRMNKKAPKPIRSEELDKLLSLPDTEQPTGIRDRAMLELMYATGLRVSELASLNADQVNPEMGFLLCIGADGRERMVPIGAGGSYWVSRYVQEMSPVAPQEDKSGAALFVNRQGQRLTRQGIWKILKKYAGQLGMDATPQALRRSFASHLLANGADLRSVQEMLGVSSAASLQAYLPAAKPRLTEVYERNHPRAGVKPKPEYDNYGLRKEESGMAYKRITVIVLDSVGIGELSDAGQYGDLGAHTLGHIIERSPGLELPNMRKLGLGNIAPLGEWQPEAAPSGYYGKMAEVSVGKDTMTGHWELAGLRIDKPFRTFPDGFPVALIRQFEDETGRSVIGNKPASGTEILDELGAEQMRSGAWIVYTSADSVFQLAAHEDVIPLEELYNACRVARRLTMKDEFSVGRVIARPYLGEPGAFKRTSNRHDYAVKPPYPTVLNALKAGGVEVVSVGKINDIFSGEGIARTTSTKSNAHGIEVTIRELQRDFGGFLFTNLVDFDSLYGHRRDPEGYGRALEEFDRSLPDIMAAMKEDDLLLITADHGNDPVHAGTDHTREYVPLLAWSPSFAEAGRLEDRATFADVAATVADNFGIDFKTHGTSFLALLK</sequence>
<comment type="catalytic activity">
    <reaction evidence="9">
        <text>alpha-D-ribose 1-phosphate = D-ribose 5-phosphate</text>
        <dbReference type="Rhea" id="RHEA:18793"/>
        <dbReference type="ChEBI" id="CHEBI:57720"/>
        <dbReference type="ChEBI" id="CHEBI:78346"/>
        <dbReference type="EC" id="5.4.2.7"/>
    </reaction>
</comment>
<dbReference type="GO" id="GO:0006018">
    <property type="term" value="P:2-deoxyribose 1-phosphate catabolic process"/>
    <property type="evidence" value="ECO:0007669"/>
    <property type="project" value="UniProtKB-UniRule"/>
</dbReference>
<feature type="binding site" evidence="9">
    <location>
        <position position="653"/>
    </location>
    <ligand>
        <name>Mn(2+)</name>
        <dbReference type="ChEBI" id="CHEBI:29035"/>
        <label>2</label>
    </ligand>
</feature>
<dbReference type="GO" id="GO:0009117">
    <property type="term" value="P:nucleotide metabolic process"/>
    <property type="evidence" value="ECO:0007669"/>
    <property type="project" value="UniProtKB-UniRule"/>
</dbReference>
<gene>
    <name evidence="9" type="primary">deoB</name>
    <name evidence="14" type="ORF">DFP98_101452</name>
</gene>
<dbReference type="InterPro" id="IPR044068">
    <property type="entry name" value="CB"/>
</dbReference>
<feature type="domain" description="Tyr recombinase" evidence="12">
    <location>
        <begin position="108"/>
        <end position="290"/>
    </location>
</feature>
<dbReference type="InterPro" id="IPR010045">
    <property type="entry name" value="DeoB"/>
</dbReference>
<dbReference type="EC" id="5.4.2.7" evidence="9 10"/>
<dbReference type="InterPro" id="IPR010998">
    <property type="entry name" value="Integrase_recombinase_N"/>
</dbReference>
<comment type="subcellular location">
    <subcellularLocation>
        <location evidence="9">Cytoplasm</location>
    </subcellularLocation>
</comment>
<keyword evidence="4" id="KW-0229">DNA integration</keyword>
<dbReference type="Proteomes" id="UP000256977">
    <property type="component" value="Unassembled WGS sequence"/>
</dbReference>
<organism evidence="14 15">
    <name type="scientific">Cohnella phaseoli</name>
    <dbReference type="NCBI Taxonomy" id="456490"/>
    <lineage>
        <taxon>Bacteria</taxon>
        <taxon>Bacillati</taxon>
        <taxon>Bacillota</taxon>
        <taxon>Bacilli</taxon>
        <taxon>Bacillales</taxon>
        <taxon>Paenibacillaceae</taxon>
        <taxon>Cohnella</taxon>
    </lineage>
</organism>
<dbReference type="GO" id="GO:0006015">
    <property type="term" value="P:5-phosphoribose 1-diphosphate biosynthetic process"/>
    <property type="evidence" value="ECO:0007669"/>
    <property type="project" value="UniProtKB-UniPathway"/>
</dbReference>
<evidence type="ECO:0000256" key="9">
    <source>
        <dbReference type="HAMAP-Rule" id="MF_00740"/>
    </source>
</evidence>
<dbReference type="PROSITE" id="PS51900">
    <property type="entry name" value="CB"/>
    <property type="match status" value="1"/>
</dbReference>
<feature type="binding site" evidence="9">
    <location>
        <position position="642"/>
    </location>
    <ligand>
        <name>Mn(2+)</name>
        <dbReference type="ChEBI" id="CHEBI:29035"/>
        <label>1</label>
    </ligand>
</feature>
<dbReference type="GO" id="GO:0008973">
    <property type="term" value="F:phosphopentomutase activity"/>
    <property type="evidence" value="ECO:0007669"/>
    <property type="project" value="UniProtKB-UniRule"/>
</dbReference>
<dbReference type="GO" id="GO:0043094">
    <property type="term" value="P:metabolic compound salvage"/>
    <property type="evidence" value="ECO:0007669"/>
    <property type="project" value="UniProtKB-UniRule"/>
</dbReference>
<feature type="domain" description="Core-binding (CB)" evidence="13">
    <location>
        <begin position="1"/>
        <end position="87"/>
    </location>
</feature>
<dbReference type="SUPFAM" id="SSF53649">
    <property type="entry name" value="Alkaline phosphatase-like"/>
    <property type="match status" value="1"/>
</dbReference>
<dbReference type="Gene3D" id="3.30.70.1250">
    <property type="entry name" value="Phosphopentomutase"/>
    <property type="match status" value="1"/>
</dbReference>
<dbReference type="OrthoDB" id="9769930at2"/>
<evidence type="ECO:0000256" key="2">
    <source>
        <dbReference type="ARBA" id="ARBA00022490"/>
    </source>
</evidence>
<evidence type="ECO:0000256" key="1">
    <source>
        <dbReference type="ARBA" id="ARBA00010373"/>
    </source>
</evidence>
<dbReference type="GO" id="GO:0003677">
    <property type="term" value="F:DNA binding"/>
    <property type="evidence" value="ECO:0007669"/>
    <property type="project" value="UniProtKB-UniRule"/>
</dbReference>
<dbReference type="InterPro" id="IPR006124">
    <property type="entry name" value="Metalloenzyme"/>
</dbReference>
<comment type="pathway">
    <text evidence="9">Carbohydrate degradation; 2-deoxy-D-ribose 1-phosphate degradation; D-glyceraldehyde 3-phosphate and acetaldehyde from 2-deoxy-alpha-D-ribose 1-phosphate: step 1/2.</text>
</comment>
<dbReference type="SUPFAM" id="SSF56349">
    <property type="entry name" value="DNA breaking-rejoining enzymes"/>
    <property type="match status" value="1"/>
</dbReference>
<dbReference type="Pfam" id="PF00589">
    <property type="entry name" value="Phage_integrase"/>
    <property type="match status" value="1"/>
</dbReference>
<evidence type="ECO:0000256" key="7">
    <source>
        <dbReference type="ARBA" id="ARBA00023211"/>
    </source>
</evidence>
<keyword evidence="7 9" id="KW-0464">Manganese</keyword>
<dbReference type="PANTHER" id="PTHR21110:SF0">
    <property type="entry name" value="PHOSPHOPENTOMUTASE"/>
    <property type="match status" value="1"/>
</dbReference>
<dbReference type="InterPro" id="IPR011010">
    <property type="entry name" value="DNA_brk_join_enz"/>
</dbReference>
<dbReference type="InterPro" id="IPR024052">
    <property type="entry name" value="Phosphopentomutase_DeoB_cap_sf"/>
</dbReference>
<evidence type="ECO:0000259" key="12">
    <source>
        <dbReference type="PROSITE" id="PS51898"/>
    </source>
</evidence>
<dbReference type="GO" id="GO:0030145">
    <property type="term" value="F:manganese ion binding"/>
    <property type="evidence" value="ECO:0007669"/>
    <property type="project" value="UniProtKB-UniRule"/>
</dbReference>
<comment type="cofactor">
    <cofactor evidence="9">
        <name>Mn(2+)</name>
        <dbReference type="ChEBI" id="CHEBI:29035"/>
    </cofactor>
    <text evidence="9">Binds 2 manganese ions.</text>
</comment>
<dbReference type="InterPro" id="IPR017850">
    <property type="entry name" value="Alkaline_phosphatase_core_sf"/>
</dbReference>
<name>A0A3D9KUY9_9BACL</name>
<keyword evidence="2 9" id="KW-0963">Cytoplasm</keyword>
<dbReference type="Pfam" id="PF02899">
    <property type="entry name" value="Phage_int_SAM_1"/>
    <property type="match status" value="1"/>
</dbReference>
<dbReference type="SUPFAM" id="SSF47823">
    <property type="entry name" value="lambda integrase-like, N-terminal domain"/>
    <property type="match status" value="1"/>
</dbReference>
<dbReference type="NCBIfam" id="NF003766">
    <property type="entry name" value="PRK05362.1"/>
    <property type="match status" value="1"/>
</dbReference>
<evidence type="ECO:0000256" key="4">
    <source>
        <dbReference type="ARBA" id="ARBA00022908"/>
    </source>
</evidence>
<accession>A0A3D9KUY9</accession>
<feature type="binding site" evidence="9">
    <location>
        <position position="641"/>
    </location>
    <ligand>
        <name>Mn(2+)</name>
        <dbReference type="ChEBI" id="CHEBI:29035"/>
        <label>1</label>
    </ligand>
</feature>
<dbReference type="GO" id="GO:0006310">
    <property type="term" value="P:DNA recombination"/>
    <property type="evidence" value="ECO:0007669"/>
    <property type="project" value="UniProtKB-KW"/>
</dbReference>
<dbReference type="AlphaFoldDB" id="A0A3D9KUY9"/>
<dbReference type="Gene3D" id="1.10.443.10">
    <property type="entry name" value="Intergrase catalytic core"/>
    <property type="match status" value="1"/>
</dbReference>
<evidence type="ECO:0000259" key="13">
    <source>
        <dbReference type="PROSITE" id="PS51900"/>
    </source>
</evidence>
<comment type="caution">
    <text evidence="14">The sequence shown here is derived from an EMBL/GenBank/DDBJ whole genome shotgun (WGS) entry which is preliminary data.</text>
</comment>
<comment type="catalytic activity">
    <reaction evidence="9">
        <text>2-deoxy-alpha-D-ribose 1-phosphate = 2-deoxy-D-ribose 5-phosphate</text>
        <dbReference type="Rhea" id="RHEA:27658"/>
        <dbReference type="ChEBI" id="CHEBI:57259"/>
        <dbReference type="ChEBI" id="CHEBI:62877"/>
        <dbReference type="EC" id="5.4.2.7"/>
    </reaction>
</comment>
<dbReference type="SUPFAM" id="SSF143856">
    <property type="entry name" value="DeoB insert domain-like"/>
    <property type="match status" value="1"/>
</dbReference>
<comment type="function">
    <text evidence="9">Isomerase that catalyzes the conversion of deoxy-ribose 1-phosphate (dRib-1-P) and ribose 1-phosphate (Rib-1-P) to deoxy-ribose 5-phosphate (dRib-5-P) and ribose 5-phosphate (Rib-5-P), respectively.</text>
</comment>
<feature type="binding site" evidence="9">
    <location>
        <position position="605"/>
    </location>
    <ligand>
        <name>Mn(2+)</name>
        <dbReference type="ChEBI" id="CHEBI:29035"/>
        <label>2</label>
    </ligand>
</feature>
<dbReference type="GO" id="GO:0005829">
    <property type="term" value="C:cytosol"/>
    <property type="evidence" value="ECO:0007669"/>
    <property type="project" value="TreeGrafter"/>
</dbReference>
<dbReference type="GO" id="GO:0000287">
    <property type="term" value="F:magnesium ion binding"/>
    <property type="evidence" value="ECO:0007669"/>
    <property type="project" value="UniProtKB-UniRule"/>
</dbReference>
<evidence type="ECO:0000256" key="5">
    <source>
        <dbReference type="ARBA" id="ARBA00023125"/>
    </source>
</evidence>
<dbReference type="NCBIfam" id="TIGR01696">
    <property type="entry name" value="deoB"/>
    <property type="match status" value="1"/>
</dbReference>
<dbReference type="FunFam" id="3.30.70.1250:FF:000001">
    <property type="entry name" value="Phosphopentomutase"/>
    <property type="match status" value="1"/>
</dbReference>
<dbReference type="UniPathway" id="UPA00087">
    <property type="reaction ID" value="UER00173"/>
</dbReference>
<keyword evidence="3 9" id="KW-0479">Metal-binding</keyword>
<keyword evidence="8 9" id="KW-0413">Isomerase</keyword>
<dbReference type="HAMAP" id="MF_00740">
    <property type="entry name" value="Phosphopentomut"/>
    <property type="match status" value="1"/>
</dbReference>
<dbReference type="EMBL" id="QRDZ01000001">
    <property type="protein sequence ID" value="RED89475.1"/>
    <property type="molecule type" value="Genomic_DNA"/>
</dbReference>
<proteinExistence type="inferred from homology"/>
<feature type="binding site" evidence="9">
    <location>
        <position position="327"/>
    </location>
    <ligand>
        <name>Mn(2+)</name>
        <dbReference type="ChEBI" id="CHEBI:29035"/>
        <label>1</label>
    </ligand>
</feature>
<keyword evidence="15" id="KW-1185">Reference proteome</keyword>
<dbReference type="GO" id="GO:0015074">
    <property type="term" value="P:DNA integration"/>
    <property type="evidence" value="ECO:0007669"/>
    <property type="project" value="UniProtKB-KW"/>
</dbReference>
<evidence type="ECO:0000256" key="8">
    <source>
        <dbReference type="ARBA" id="ARBA00023235"/>
    </source>
</evidence>
<dbReference type="InterPro" id="IPR013762">
    <property type="entry name" value="Integrase-like_cat_sf"/>
</dbReference>
<dbReference type="Pfam" id="PF01676">
    <property type="entry name" value="Metalloenzyme"/>
    <property type="match status" value="1"/>
</dbReference>
<comment type="similarity">
    <text evidence="1 9">Belongs to the phosphopentomutase family.</text>
</comment>
<reference evidence="14 15" key="1">
    <citation type="submission" date="2018-07" db="EMBL/GenBank/DDBJ databases">
        <title>Genomic Encyclopedia of Type Strains, Phase III (KMG-III): the genomes of soil and plant-associated and newly described type strains.</title>
        <authorList>
            <person name="Whitman W."/>
        </authorList>
    </citation>
    <scope>NUCLEOTIDE SEQUENCE [LARGE SCALE GENOMIC DNA]</scope>
    <source>
        <strain evidence="14 15">CECT 7287</strain>
    </source>
</reference>
<dbReference type="PROSITE" id="PS51898">
    <property type="entry name" value="TYR_RECOMBINASE"/>
    <property type="match status" value="1"/>
</dbReference>
<evidence type="ECO:0000256" key="10">
    <source>
        <dbReference type="NCBIfam" id="TIGR01696"/>
    </source>
</evidence>
<dbReference type="CDD" id="cd16009">
    <property type="entry name" value="PPM"/>
    <property type="match status" value="1"/>
</dbReference>
<dbReference type="InterPro" id="IPR004107">
    <property type="entry name" value="Integrase_SAM-like_N"/>
</dbReference>
<dbReference type="Gene3D" id="3.40.720.10">
    <property type="entry name" value="Alkaline Phosphatase, subunit A"/>
    <property type="match status" value="1"/>
</dbReference>
<keyword evidence="5 11" id="KW-0238">DNA-binding</keyword>
<evidence type="ECO:0000256" key="11">
    <source>
        <dbReference type="PROSITE-ProRule" id="PRU01248"/>
    </source>
</evidence>
<evidence type="ECO:0000256" key="6">
    <source>
        <dbReference type="ARBA" id="ARBA00023172"/>
    </source>
</evidence>
<dbReference type="PANTHER" id="PTHR21110">
    <property type="entry name" value="PHOSPHOPENTOMUTASE"/>
    <property type="match status" value="1"/>
</dbReference>
<evidence type="ECO:0000256" key="3">
    <source>
        <dbReference type="ARBA" id="ARBA00022723"/>
    </source>
</evidence>
<protein>
    <recommendedName>
        <fullName evidence="9 10">Phosphopentomutase</fullName>
        <ecNumber evidence="9 10">5.4.2.7</ecNumber>
    </recommendedName>
    <alternativeName>
        <fullName evidence="9">Phosphodeoxyribomutase</fullName>
    </alternativeName>
</protein>
<feature type="binding site" evidence="9">
    <location>
        <position position="600"/>
    </location>
    <ligand>
        <name>Mn(2+)</name>
        <dbReference type="ChEBI" id="CHEBI:29035"/>
        <label>2</label>
    </ligand>
</feature>